<dbReference type="PRINTS" id="PR00385">
    <property type="entry name" value="P450"/>
</dbReference>
<keyword evidence="10" id="KW-1185">Reference proteome</keyword>
<keyword evidence="4 8" id="KW-0560">Oxidoreductase</keyword>
<dbReference type="SUPFAM" id="SSF48264">
    <property type="entry name" value="Cytochrome P450"/>
    <property type="match status" value="1"/>
</dbReference>
<keyword evidence="5 7" id="KW-0408">Iron</keyword>
<dbReference type="RefSeq" id="XP_046065901.1">
    <property type="nucleotide sequence ID" value="XM_046214637.1"/>
</dbReference>
<reference evidence="9" key="1">
    <citation type="submission" date="2021-12" db="EMBL/GenBank/DDBJ databases">
        <title>Convergent genome expansion in fungi linked to evolution of root-endophyte symbiosis.</title>
        <authorList>
            <consortium name="DOE Joint Genome Institute"/>
            <person name="Ke Y.-H."/>
            <person name="Bonito G."/>
            <person name="Liao H.-L."/>
            <person name="Looney B."/>
            <person name="Rojas-Flechas A."/>
            <person name="Nash J."/>
            <person name="Hameed K."/>
            <person name="Schadt C."/>
            <person name="Martin F."/>
            <person name="Crous P.W."/>
            <person name="Miettinen O."/>
            <person name="Magnuson J.K."/>
            <person name="Labbe J."/>
            <person name="Jacobson D."/>
            <person name="Doktycz M.J."/>
            <person name="Veneault-Fourrey C."/>
            <person name="Kuo A."/>
            <person name="Mondo S."/>
            <person name="Calhoun S."/>
            <person name="Riley R."/>
            <person name="Ohm R."/>
            <person name="LaButti K."/>
            <person name="Andreopoulos B."/>
            <person name="Pangilinan J."/>
            <person name="Nolan M."/>
            <person name="Tritt A."/>
            <person name="Clum A."/>
            <person name="Lipzen A."/>
            <person name="Daum C."/>
            <person name="Barry K."/>
            <person name="Grigoriev I.V."/>
            <person name="Vilgalys R."/>
        </authorList>
    </citation>
    <scope>NUCLEOTIDE SEQUENCE</scope>
    <source>
        <strain evidence="9">PMI_201</strain>
    </source>
</reference>
<dbReference type="InterPro" id="IPR047146">
    <property type="entry name" value="Cyt_P450_E_CYP52_fungi"/>
</dbReference>
<dbReference type="Pfam" id="PF00067">
    <property type="entry name" value="p450"/>
    <property type="match status" value="1"/>
</dbReference>
<comment type="similarity">
    <text evidence="2 8">Belongs to the cytochrome P450 family.</text>
</comment>
<organism evidence="9 10">
    <name type="scientific">Talaromyces proteolyticus</name>
    <dbReference type="NCBI Taxonomy" id="1131652"/>
    <lineage>
        <taxon>Eukaryota</taxon>
        <taxon>Fungi</taxon>
        <taxon>Dikarya</taxon>
        <taxon>Ascomycota</taxon>
        <taxon>Pezizomycotina</taxon>
        <taxon>Eurotiomycetes</taxon>
        <taxon>Eurotiomycetidae</taxon>
        <taxon>Eurotiales</taxon>
        <taxon>Trichocomaceae</taxon>
        <taxon>Talaromyces</taxon>
        <taxon>Talaromyces sect. Bacilispori</taxon>
    </lineage>
</organism>
<dbReference type="GO" id="GO:0016705">
    <property type="term" value="F:oxidoreductase activity, acting on paired donors, with incorporation or reduction of molecular oxygen"/>
    <property type="evidence" value="ECO:0007669"/>
    <property type="project" value="InterPro"/>
</dbReference>
<protein>
    <submittedName>
        <fullName evidence="9">Cytochrome P450 alkane hydroxylase</fullName>
    </submittedName>
</protein>
<evidence type="ECO:0000256" key="8">
    <source>
        <dbReference type="RuleBase" id="RU000461"/>
    </source>
</evidence>
<dbReference type="InterPro" id="IPR001128">
    <property type="entry name" value="Cyt_P450"/>
</dbReference>
<dbReference type="PANTHER" id="PTHR24287:SF5">
    <property type="entry name" value="P450, PUTATIVE (EUROFUNG)-RELATED"/>
    <property type="match status" value="1"/>
</dbReference>
<dbReference type="InterPro" id="IPR036396">
    <property type="entry name" value="Cyt_P450_sf"/>
</dbReference>
<evidence type="ECO:0000256" key="3">
    <source>
        <dbReference type="ARBA" id="ARBA00022723"/>
    </source>
</evidence>
<dbReference type="PRINTS" id="PR00463">
    <property type="entry name" value="EP450I"/>
</dbReference>
<dbReference type="EMBL" id="JAJTJA010000015">
    <property type="protein sequence ID" value="KAH8689547.1"/>
    <property type="molecule type" value="Genomic_DNA"/>
</dbReference>
<evidence type="ECO:0000256" key="5">
    <source>
        <dbReference type="ARBA" id="ARBA00023004"/>
    </source>
</evidence>
<evidence type="ECO:0000256" key="1">
    <source>
        <dbReference type="ARBA" id="ARBA00001971"/>
    </source>
</evidence>
<evidence type="ECO:0000256" key="4">
    <source>
        <dbReference type="ARBA" id="ARBA00023002"/>
    </source>
</evidence>
<dbReference type="Proteomes" id="UP001201262">
    <property type="component" value="Unassembled WGS sequence"/>
</dbReference>
<dbReference type="CDD" id="cd11063">
    <property type="entry name" value="CYP52"/>
    <property type="match status" value="1"/>
</dbReference>
<comment type="caution">
    <text evidence="9">The sequence shown here is derived from an EMBL/GenBank/DDBJ whole genome shotgun (WGS) entry which is preliminary data.</text>
</comment>
<sequence length="540" mass="61747">MIEETFANLSLEKAAFGLGFLLVALFYIKKFLVAREIHNLGGKSPQMPTYLPVADQSAADFIFRSMEARKQFKDLQFWENSMALAQTKNKLPFLPLTAEINSMASNRIIFTVDPENIKALLTGQFNDFGKGETFHREWREFLGDSIFATDGELWSASRHLIRPMFVRDRIVDTEIFETNVQKLIKLFGGSSSPNGSKIVDIGGLYFRYTLDAATDYLLGQGTDSLENPTTRFAEAFRYVQARQADYFRMGPLNVFMSRKKFRKELKIMDDFIRPYIETVLSLSPDELDKKLSKRDTFLDALARFTRDPRVLRDQLVAVLLAGRDTTAGTLSFCTYELSRNPDAVAKLRAEIQERLGLGADAQKPTYNDLKDMKYLTAVINETLRFYPVVPFNVRYSLHNTTLPRGGGPDGRSPIGVRGDTRVVYSTIIMQRLASLYDDVDSEKYYDPSKWIPERWTSGWQPKPWQFIPFNGGPRICIGQQFAMLEMGYTLVRIFQAFERIIAVPVTGRDSVEDPRLRFEVTLSPGEEMNCVFLREGEKQF</sequence>
<gene>
    <name evidence="9" type="ORF">BGW36DRAFT_365318</name>
</gene>
<dbReference type="GO" id="GO:0004497">
    <property type="term" value="F:monooxygenase activity"/>
    <property type="evidence" value="ECO:0007669"/>
    <property type="project" value="UniProtKB-KW"/>
</dbReference>
<dbReference type="InterPro" id="IPR002401">
    <property type="entry name" value="Cyt_P450_E_grp-I"/>
</dbReference>
<dbReference type="AlphaFoldDB" id="A0AAD4KF05"/>
<keyword evidence="3 7" id="KW-0479">Metal-binding</keyword>
<evidence type="ECO:0000313" key="9">
    <source>
        <dbReference type="EMBL" id="KAH8689547.1"/>
    </source>
</evidence>
<comment type="cofactor">
    <cofactor evidence="1 7">
        <name>heme</name>
        <dbReference type="ChEBI" id="CHEBI:30413"/>
    </cofactor>
</comment>
<dbReference type="Gene3D" id="1.10.630.10">
    <property type="entry name" value="Cytochrome P450"/>
    <property type="match status" value="1"/>
</dbReference>
<dbReference type="InterPro" id="IPR017972">
    <property type="entry name" value="Cyt_P450_CS"/>
</dbReference>
<dbReference type="PROSITE" id="PS00086">
    <property type="entry name" value="CYTOCHROME_P450"/>
    <property type="match status" value="1"/>
</dbReference>
<dbReference type="GeneID" id="70244924"/>
<evidence type="ECO:0000256" key="2">
    <source>
        <dbReference type="ARBA" id="ARBA00010617"/>
    </source>
</evidence>
<dbReference type="PANTHER" id="PTHR24287">
    <property type="entry name" value="P450, PUTATIVE (EUROFUNG)-RELATED"/>
    <property type="match status" value="1"/>
</dbReference>
<evidence type="ECO:0000256" key="7">
    <source>
        <dbReference type="PIRSR" id="PIRSR602401-1"/>
    </source>
</evidence>
<accession>A0AAD4KF05</accession>
<dbReference type="GO" id="GO:0020037">
    <property type="term" value="F:heme binding"/>
    <property type="evidence" value="ECO:0007669"/>
    <property type="project" value="InterPro"/>
</dbReference>
<dbReference type="GO" id="GO:0005506">
    <property type="term" value="F:iron ion binding"/>
    <property type="evidence" value="ECO:0007669"/>
    <property type="project" value="InterPro"/>
</dbReference>
<keyword evidence="6 8" id="KW-0503">Monooxygenase</keyword>
<name>A0AAD4KF05_9EURO</name>
<evidence type="ECO:0000256" key="6">
    <source>
        <dbReference type="ARBA" id="ARBA00023033"/>
    </source>
</evidence>
<feature type="binding site" description="axial binding residue" evidence="7">
    <location>
        <position position="476"/>
    </location>
    <ligand>
        <name>heme</name>
        <dbReference type="ChEBI" id="CHEBI:30413"/>
    </ligand>
    <ligandPart>
        <name>Fe</name>
        <dbReference type="ChEBI" id="CHEBI:18248"/>
    </ligandPart>
</feature>
<proteinExistence type="inferred from homology"/>
<evidence type="ECO:0000313" key="10">
    <source>
        <dbReference type="Proteomes" id="UP001201262"/>
    </source>
</evidence>
<keyword evidence="7 8" id="KW-0349">Heme</keyword>